<dbReference type="STRING" id="1114856.GCA_000383975_03720"/>
<dbReference type="SUPFAM" id="SSF52540">
    <property type="entry name" value="P-loop containing nucleoside triphosphate hydrolases"/>
    <property type="match status" value="1"/>
</dbReference>
<proteinExistence type="predicted"/>
<protein>
    <submittedName>
        <fullName evidence="10">ABC transporter ATP-binding protein</fullName>
    </submittedName>
</protein>
<dbReference type="PROSITE" id="PS50929">
    <property type="entry name" value="ABC_TM1F"/>
    <property type="match status" value="1"/>
</dbReference>
<dbReference type="PANTHER" id="PTHR24221">
    <property type="entry name" value="ATP-BINDING CASSETTE SUB-FAMILY B"/>
    <property type="match status" value="1"/>
</dbReference>
<dbReference type="Pfam" id="PF00664">
    <property type="entry name" value="ABC_membrane"/>
    <property type="match status" value="1"/>
</dbReference>
<dbReference type="Pfam" id="PF00005">
    <property type="entry name" value="ABC_tran"/>
    <property type="match status" value="1"/>
</dbReference>
<comment type="caution">
    <text evidence="10">The sequence shown here is derived from an EMBL/GenBank/DDBJ whole genome shotgun (WGS) entry which is preliminary data.</text>
</comment>
<dbReference type="PATRIC" id="fig|1114856.3.peg.524"/>
<keyword evidence="2 7" id="KW-0812">Transmembrane</keyword>
<dbReference type="Proteomes" id="UP000011599">
    <property type="component" value="Unassembled WGS sequence"/>
</dbReference>
<evidence type="ECO:0000256" key="5">
    <source>
        <dbReference type="ARBA" id="ARBA00022989"/>
    </source>
</evidence>
<feature type="domain" description="ABC transporter" evidence="8">
    <location>
        <begin position="363"/>
        <end position="597"/>
    </location>
</feature>
<dbReference type="GO" id="GO:0140359">
    <property type="term" value="F:ABC-type transporter activity"/>
    <property type="evidence" value="ECO:0007669"/>
    <property type="project" value="InterPro"/>
</dbReference>
<keyword evidence="11" id="KW-1185">Reference proteome</keyword>
<feature type="transmembrane region" description="Helical" evidence="7">
    <location>
        <begin position="275"/>
        <end position="308"/>
    </location>
</feature>
<name>L9W8D4_9EURY</name>
<dbReference type="InterPro" id="IPR036640">
    <property type="entry name" value="ABC1_TM_sf"/>
</dbReference>
<accession>L9W8D4</accession>
<evidence type="ECO:0000256" key="3">
    <source>
        <dbReference type="ARBA" id="ARBA00022741"/>
    </source>
</evidence>
<evidence type="ECO:0000256" key="7">
    <source>
        <dbReference type="SAM" id="Phobius"/>
    </source>
</evidence>
<keyword evidence="5 7" id="KW-1133">Transmembrane helix</keyword>
<evidence type="ECO:0000313" key="10">
    <source>
        <dbReference type="EMBL" id="ELY45780.1"/>
    </source>
</evidence>
<keyword evidence="4 10" id="KW-0067">ATP-binding</keyword>
<dbReference type="FunFam" id="3.40.50.300:FF:000218">
    <property type="entry name" value="Multidrug ABC transporter ATP-binding protein"/>
    <property type="match status" value="1"/>
</dbReference>
<organism evidence="10 11">
    <name type="scientific">Natronorubrum tibetense GA33</name>
    <dbReference type="NCBI Taxonomy" id="1114856"/>
    <lineage>
        <taxon>Archaea</taxon>
        <taxon>Methanobacteriati</taxon>
        <taxon>Methanobacteriota</taxon>
        <taxon>Stenosarchaea group</taxon>
        <taxon>Halobacteria</taxon>
        <taxon>Halobacteriales</taxon>
        <taxon>Natrialbaceae</taxon>
        <taxon>Natronorubrum</taxon>
    </lineage>
</organism>
<evidence type="ECO:0000256" key="6">
    <source>
        <dbReference type="ARBA" id="ARBA00023136"/>
    </source>
</evidence>
<dbReference type="SMART" id="SM00382">
    <property type="entry name" value="AAA"/>
    <property type="match status" value="1"/>
</dbReference>
<feature type="domain" description="ABC transmembrane type-1" evidence="9">
    <location>
        <begin position="30"/>
        <end position="328"/>
    </location>
</feature>
<dbReference type="GO" id="GO:0016887">
    <property type="term" value="F:ATP hydrolysis activity"/>
    <property type="evidence" value="ECO:0007669"/>
    <property type="project" value="InterPro"/>
</dbReference>
<evidence type="ECO:0000259" key="8">
    <source>
        <dbReference type="PROSITE" id="PS50893"/>
    </source>
</evidence>
<comment type="subcellular location">
    <subcellularLocation>
        <location evidence="1">Membrane</location>
        <topology evidence="1">Multi-pass membrane protein</topology>
    </subcellularLocation>
</comment>
<dbReference type="eggNOG" id="arCOG02841">
    <property type="taxonomic scope" value="Archaea"/>
</dbReference>
<feature type="transmembrane region" description="Helical" evidence="7">
    <location>
        <begin position="69"/>
        <end position="97"/>
    </location>
</feature>
<evidence type="ECO:0000256" key="1">
    <source>
        <dbReference type="ARBA" id="ARBA00004141"/>
    </source>
</evidence>
<sequence>MSSSESDSVSRREKIDALLDVARFNPKFTALIVVLGLAAAVLEGIGLSFILPVIEIVQLDDPTAEADGLLGAFVTAYATLGVPFTLGYVVVGVAVVMTVRYTTSFVVAWFREALRTYYIRDLQLRAYDNALDARVEYFDEEGSDDILNAIVTQTTYAGRVIQRVVQLLESLFLSLVYLLIALVISPLLTLFAVGVLGFLTVFLRRIVEPGYEVGDIVADANERRQEAAQAGTQGIRDVRIFGLASELRQDFVNAVDRFTSARITLRRNEAAINNFYNLGVAVSVFVLIYLALTFANLSIGALGVFLFAMFQLGPKVSQVNKLLYNVENDLPHLVRTQEFIKELEAREEPNNPTRDVPQAVDHLEFADVHFSYDQEEEVLSGINFEVDKGEFVAFVGQSGAGKSTIISVLARLYELDGGEIRANNVPIDEMDIHDWRERIAIVRQNPFIFNDTLEYNLTIGNRDVTRAELERACEISKIDEFFDELPNGYETMLGDDGVRLSGGQKQRVALARALLQDADLLVLDEATSDLDSNLEQEVQAAIEEMDRDYAMIAIAHRLSTVENADRIYTVDNGEIIETGTHNELINNDGQYSDLYAIQSRG</sequence>
<dbReference type="GO" id="GO:0034040">
    <property type="term" value="F:ATPase-coupled lipid transmembrane transporter activity"/>
    <property type="evidence" value="ECO:0007669"/>
    <property type="project" value="TreeGrafter"/>
</dbReference>
<dbReference type="InterPro" id="IPR003439">
    <property type="entry name" value="ABC_transporter-like_ATP-bd"/>
</dbReference>
<evidence type="ECO:0000313" key="11">
    <source>
        <dbReference type="Proteomes" id="UP000011599"/>
    </source>
</evidence>
<evidence type="ECO:0000259" key="9">
    <source>
        <dbReference type="PROSITE" id="PS50929"/>
    </source>
</evidence>
<dbReference type="PROSITE" id="PS00211">
    <property type="entry name" value="ABC_TRANSPORTER_1"/>
    <property type="match status" value="1"/>
</dbReference>
<dbReference type="GO" id="GO:0005524">
    <property type="term" value="F:ATP binding"/>
    <property type="evidence" value="ECO:0007669"/>
    <property type="project" value="UniProtKB-KW"/>
</dbReference>
<dbReference type="SUPFAM" id="SSF90123">
    <property type="entry name" value="ABC transporter transmembrane region"/>
    <property type="match status" value="1"/>
</dbReference>
<dbReference type="InterPro" id="IPR003593">
    <property type="entry name" value="AAA+_ATPase"/>
</dbReference>
<dbReference type="PANTHER" id="PTHR24221:SF646">
    <property type="entry name" value="HAEMOLYSIN SECRETION ATP-BINDING PROTEIN"/>
    <property type="match status" value="1"/>
</dbReference>
<dbReference type="InterPro" id="IPR027417">
    <property type="entry name" value="P-loop_NTPase"/>
</dbReference>
<feature type="transmembrane region" description="Helical" evidence="7">
    <location>
        <begin position="28"/>
        <end position="57"/>
    </location>
</feature>
<feature type="transmembrane region" description="Helical" evidence="7">
    <location>
        <begin position="175"/>
        <end position="203"/>
    </location>
</feature>
<reference evidence="10 11" key="1">
    <citation type="journal article" date="2014" name="PLoS Genet.">
        <title>Phylogenetically driven sequencing of extremely halophilic archaea reveals strategies for static and dynamic osmo-response.</title>
        <authorList>
            <person name="Becker E.A."/>
            <person name="Seitzer P.M."/>
            <person name="Tritt A."/>
            <person name="Larsen D."/>
            <person name="Krusor M."/>
            <person name="Yao A.I."/>
            <person name="Wu D."/>
            <person name="Madern D."/>
            <person name="Eisen J.A."/>
            <person name="Darling A.E."/>
            <person name="Facciotti M.T."/>
        </authorList>
    </citation>
    <scope>NUCLEOTIDE SEQUENCE [LARGE SCALE GENOMIC DNA]</scope>
    <source>
        <strain evidence="10 11">GA33</strain>
    </source>
</reference>
<dbReference type="PROSITE" id="PS50893">
    <property type="entry name" value="ABC_TRANSPORTER_2"/>
    <property type="match status" value="1"/>
</dbReference>
<keyword evidence="3" id="KW-0547">Nucleotide-binding</keyword>
<dbReference type="EMBL" id="AOHW01000006">
    <property type="protein sequence ID" value="ELY45780.1"/>
    <property type="molecule type" value="Genomic_DNA"/>
</dbReference>
<evidence type="ECO:0000256" key="2">
    <source>
        <dbReference type="ARBA" id="ARBA00022692"/>
    </source>
</evidence>
<dbReference type="Gene3D" id="3.40.50.300">
    <property type="entry name" value="P-loop containing nucleotide triphosphate hydrolases"/>
    <property type="match status" value="1"/>
</dbReference>
<evidence type="ECO:0000256" key="4">
    <source>
        <dbReference type="ARBA" id="ARBA00022840"/>
    </source>
</evidence>
<dbReference type="InterPro" id="IPR011527">
    <property type="entry name" value="ABC1_TM_dom"/>
</dbReference>
<gene>
    <name evidence="10" type="ORF">C496_02522</name>
</gene>
<keyword evidence="6 7" id="KW-0472">Membrane</keyword>
<dbReference type="InterPro" id="IPR017871">
    <property type="entry name" value="ABC_transporter-like_CS"/>
</dbReference>
<dbReference type="AlphaFoldDB" id="L9W8D4"/>
<dbReference type="GO" id="GO:0016020">
    <property type="term" value="C:membrane"/>
    <property type="evidence" value="ECO:0007669"/>
    <property type="project" value="UniProtKB-SubCell"/>
</dbReference>
<dbReference type="OrthoDB" id="121502at2157"/>
<dbReference type="RefSeq" id="WP_006088214.1">
    <property type="nucleotide sequence ID" value="NZ_AOHW01000006.1"/>
</dbReference>
<dbReference type="InterPro" id="IPR039421">
    <property type="entry name" value="Type_1_exporter"/>
</dbReference>
<dbReference type="Gene3D" id="1.20.1560.10">
    <property type="entry name" value="ABC transporter type 1, transmembrane domain"/>
    <property type="match status" value="1"/>
</dbReference>